<reference evidence="1 2" key="1">
    <citation type="journal article" date="2014" name="PLoS ONE">
        <title>Global Analysis of Gene Expression Profiles in Physic Nut (Jatropha curcas L.) Seedlings Exposed to Salt Stress.</title>
        <authorList>
            <person name="Zhang L."/>
            <person name="Zhang C."/>
            <person name="Wu P."/>
            <person name="Chen Y."/>
            <person name="Li M."/>
            <person name="Jiang H."/>
            <person name="Wu G."/>
        </authorList>
    </citation>
    <scope>NUCLEOTIDE SEQUENCE [LARGE SCALE GENOMIC DNA]</scope>
    <source>
        <strain evidence="2">cv. GZQX0401</strain>
        <tissue evidence="1">Young leaves</tissue>
    </source>
</reference>
<dbReference type="Proteomes" id="UP000027138">
    <property type="component" value="Unassembled WGS sequence"/>
</dbReference>
<sequence length="156" mass="17392">MVEEVPAVPRVDVDPTSLILLVFDFSAYEIPSYDFRANVMPLRLFVDRALSIDRASPYWPSLVCFCILSQYLLLNGIDGYGSLRLMPIVEQMARCRTPFPLILAKTFIWLGEHAWDHSLVLGPMGSLLLLQAYSGVGADLELADLLTTRFLLGSGI</sequence>
<proteinExistence type="predicted"/>
<gene>
    <name evidence="1" type="ORF">JCGZ_10535</name>
</gene>
<keyword evidence="2" id="KW-1185">Reference proteome</keyword>
<protein>
    <submittedName>
        <fullName evidence="1">Uncharacterized protein</fullName>
    </submittedName>
</protein>
<organism evidence="1 2">
    <name type="scientific">Jatropha curcas</name>
    <name type="common">Barbados nut</name>
    <dbReference type="NCBI Taxonomy" id="180498"/>
    <lineage>
        <taxon>Eukaryota</taxon>
        <taxon>Viridiplantae</taxon>
        <taxon>Streptophyta</taxon>
        <taxon>Embryophyta</taxon>
        <taxon>Tracheophyta</taxon>
        <taxon>Spermatophyta</taxon>
        <taxon>Magnoliopsida</taxon>
        <taxon>eudicotyledons</taxon>
        <taxon>Gunneridae</taxon>
        <taxon>Pentapetalae</taxon>
        <taxon>rosids</taxon>
        <taxon>fabids</taxon>
        <taxon>Malpighiales</taxon>
        <taxon>Euphorbiaceae</taxon>
        <taxon>Crotonoideae</taxon>
        <taxon>Jatropheae</taxon>
        <taxon>Jatropha</taxon>
    </lineage>
</organism>
<dbReference type="AlphaFoldDB" id="A0A067KIB4"/>
<accession>A0A067KIB4</accession>
<evidence type="ECO:0000313" key="1">
    <source>
        <dbReference type="EMBL" id="KDP35976.1"/>
    </source>
</evidence>
<dbReference type="EMBL" id="KK914462">
    <property type="protein sequence ID" value="KDP35976.1"/>
    <property type="molecule type" value="Genomic_DNA"/>
</dbReference>
<evidence type="ECO:0000313" key="2">
    <source>
        <dbReference type="Proteomes" id="UP000027138"/>
    </source>
</evidence>
<name>A0A067KIB4_JATCU</name>